<gene>
    <name evidence="1" type="ORF">MHEL_17300</name>
</gene>
<dbReference type="EMBL" id="AP022596">
    <property type="protein sequence ID" value="BBY63487.1"/>
    <property type="molecule type" value="Genomic_DNA"/>
</dbReference>
<name>A0A7I7T2J5_9MYCO</name>
<dbReference type="KEGG" id="mhev:MHEL_17300"/>
<sequence length="62" mass="7179">MTKIETLTDDQLRDRREEILSKLGITLPELRRRAMHYALVGDEYDAWEQLSSIAFLLGETVA</sequence>
<accession>A0A7I7T2J5</accession>
<organism evidence="1 2">
    <name type="scientific">Mycolicibacterium helvum</name>
    <dbReference type="NCBI Taxonomy" id="1534349"/>
    <lineage>
        <taxon>Bacteria</taxon>
        <taxon>Bacillati</taxon>
        <taxon>Actinomycetota</taxon>
        <taxon>Actinomycetes</taxon>
        <taxon>Mycobacteriales</taxon>
        <taxon>Mycobacteriaceae</taxon>
        <taxon>Mycolicibacterium</taxon>
    </lineage>
</organism>
<proteinExistence type="predicted"/>
<dbReference type="RefSeq" id="WP_163747148.1">
    <property type="nucleotide sequence ID" value="NZ_AP022596.1"/>
</dbReference>
<dbReference type="AlphaFoldDB" id="A0A7I7T2J5"/>
<reference evidence="1 2" key="1">
    <citation type="journal article" date="2019" name="Emerg. Microbes Infect.">
        <title>Comprehensive subspecies identification of 175 nontuberculous mycobacteria species based on 7547 genomic profiles.</title>
        <authorList>
            <person name="Matsumoto Y."/>
            <person name="Kinjo T."/>
            <person name="Motooka D."/>
            <person name="Nabeya D."/>
            <person name="Jung N."/>
            <person name="Uechi K."/>
            <person name="Horii T."/>
            <person name="Iida T."/>
            <person name="Fujita J."/>
            <person name="Nakamura S."/>
        </authorList>
    </citation>
    <scope>NUCLEOTIDE SEQUENCE [LARGE SCALE GENOMIC DNA]</scope>
    <source>
        <strain evidence="1 2">JCM 30396</strain>
    </source>
</reference>
<evidence type="ECO:0000313" key="2">
    <source>
        <dbReference type="Proteomes" id="UP000467148"/>
    </source>
</evidence>
<evidence type="ECO:0000313" key="1">
    <source>
        <dbReference type="EMBL" id="BBY63487.1"/>
    </source>
</evidence>
<dbReference type="Proteomes" id="UP000467148">
    <property type="component" value="Chromosome"/>
</dbReference>
<keyword evidence="2" id="KW-1185">Reference proteome</keyword>
<protein>
    <submittedName>
        <fullName evidence="1">Uncharacterized protein</fullName>
    </submittedName>
</protein>